<evidence type="ECO:0000313" key="2">
    <source>
        <dbReference type="EMBL" id="UWZ40368.1"/>
    </source>
</evidence>
<dbReference type="InterPro" id="IPR036271">
    <property type="entry name" value="Tet_transcr_reg_TetR-rel_C_sf"/>
</dbReference>
<dbReference type="Pfam" id="PF17932">
    <property type="entry name" value="TetR_C_24"/>
    <property type="match status" value="1"/>
</dbReference>
<gene>
    <name evidence="2" type="ORF">Drose_14035</name>
</gene>
<dbReference type="InterPro" id="IPR041490">
    <property type="entry name" value="KstR2_TetR_C"/>
</dbReference>
<dbReference type="Gene3D" id="1.10.357.10">
    <property type="entry name" value="Tetracycline Repressor, domain 2"/>
    <property type="match status" value="1"/>
</dbReference>
<organism evidence="2 3">
    <name type="scientific">Dactylosporangium roseum</name>
    <dbReference type="NCBI Taxonomy" id="47989"/>
    <lineage>
        <taxon>Bacteria</taxon>
        <taxon>Bacillati</taxon>
        <taxon>Actinomycetota</taxon>
        <taxon>Actinomycetes</taxon>
        <taxon>Micromonosporales</taxon>
        <taxon>Micromonosporaceae</taxon>
        <taxon>Dactylosporangium</taxon>
    </lineage>
</organism>
<dbReference type="EMBL" id="CP073721">
    <property type="protein sequence ID" value="UWZ40368.1"/>
    <property type="molecule type" value="Genomic_DNA"/>
</dbReference>
<accession>A0ABY5ZI12</accession>
<name>A0ABY5ZI12_9ACTN</name>
<keyword evidence="3" id="KW-1185">Reference proteome</keyword>
<evidence type="ECO:0000313" key="3">
    <source>
        <dbReference type="Proteomes" id="UP001058271"/>
    </source>
</evidence>
<protein>
    <recommendedName>
        <fullName evidence="1">HTH-type transcriptional repressor KstR2 C-terminal domain-containing protein</fullName>
    </recommendedName>
</protein>
<feature type="domain" description="HTH-type transcriptional repressor KstR2 C-terminal" evidence="1">
    <location>
        <begin position="36"/>
        <end position="136"/>
    </location>
</feature>
<dbReference type="Proteomes" id="UP001058271">
    <property type="component" value="Chromosome"/>
</dbReference>
<evidence type="ECO:0000259" key="1">
    <source>
        <dbReference type="Pfam" id="PF17932"/>
    </source>
</evidence>
<proteinExistence type="predicted"/>
<dbReference type="SUPFAM" id="SSF48498">
    <property type="entry name" value="Tetracyclin repressor-like, C-terminal domain"/>
    <property type="match status" value="1"/>
</dbReference>
<sequence length="139" mass="15614">MVRRTRPFPPLGSSTEARPAFLSSSRLHDHVSREVQYTAWHARAHIHARVVQYEMAALAPEHTEEIARIRREIEATVRGLIRAGVDAGRFRVTNPGMAALALLSLGIDVARWYRGDGAWTPQEIGEQYGELARRMLDAS</sequence>
<reference evidence="2" key="1">
    <citation type="submission" date="2021-04" db="EMBL/GenBank/DDBJ databases">
        <title>Biosynthetic gene clusters of Dactylosporangioum roseum.</title>
        <authorList>
            <person name="Hartkoorn R.C."/>
            <person name="Beaudoing E."/>
            <person name="Hot D."/>
            <person name="Moureu S."/>
        </authorList>
    </citation>
    <scope>NUCLEOTIDE SEQUENCE</scope>
    <source>
        <strain evidence="2">NRRL B-16295</strain>
    </source>
</reference>